<dbReference type="GO" id="GO:0003908">
    <property type="term" value="F:methylated-DNA-[protein]-cysteine S-methyltransferase activity"/>
    <property type="evidence" value="ECO:0007669"/>
    <property type="project" value="UniProtKB-EC"/>
</dbReference>
<evidence type="ECO:0000256" key="2">
    <source>
        <dbReference type="ARBA" id="ARBA00022603"/>
    </source>
</evidence>
<comment type="caution">
    <text evidence="9">The sequence shown here is derived from an EMBL/GenBank/DDBJ whole genome shotgun (WGS) entry which is preliminary data.</text>
</comment>
<dbReference type="Pfam" id="PF02870">
    <property type="entry name" value="Methyltransf_1N"/>
    <property type="match status" value="1"/>
</dbReference>
<dbReference type="EMBL" id="CAKMMG010000009">
    <property type="protein sequence ID" value="CAH1219384.1"/>
    <property type="molecule type" value="Genomic_DNA"/>
</dbReference>
<evidence type="ECO:0000256" key="4">
    <source>
        <dbReference type="ARBA" id="ARBA00022763"/>
    </source>
</evidence>
<keyword evidence="3 9" id="KW-0808">Transferase</keyword>
<accession>A0ABM9CQE7</accession>
<dbReference type="Gene3D" id="1.10.10.10">
    <property type="entry name" value="Winged helix-like DNA-binding domain superfamily/Winged helix DNA-binding domain"/>
    <property type="match status" value="1"/>
</dbReference>
<dbReference type="EC" id="2.1.1.63" evidence="9"/>
<organism evidence="9 10">
    <name type="scientific">Paenibacillus auburnensis</name>
    <dbReference type="NCBI Taxonomy" id="2905649"/>
    <lineage>
        <taxon>Bacteria</taxon>
        <taxon>Bacillati</taxon>
        <taxon>Bacillota</taxon>
        <taxon>Bacilli</taxon>
        <taxon>Bacillales</taxon>
        <taxon>Paenibacillaceae</taxon>
        <taxon>Paenibacillus</taxon>
    </lineage>
</organism>
<protein>
    <submittedName>
        <fullName evidence="9">Methylated-DNA--protein-cysteine methyltransferase</fullName>
        <ecNumber evidence="9">2.1.1.63</ecNumber>
    </submittedName>
</protein>
<proteinExistence type="predicted"/>
<dbReference type="NCBIfam" id="TIGR00589">
    <property type="entry name" value="ogt"/>
    <property type="match status" value="1"/>
</dbReference>
<dbReference type="PANTHER" id="PTHR10815">
    <property type="entry name" value="METHYLATED-DNA--PROTEIN-CYSTEINE METHYLTRANSFERASE"/>
    <property type="match status" value="1"/>
</dbReference>
<dbReference type="GO" id="GO:0032259">
    <property type="term" value="P:methylation"/>
    <property type="evidence" value="ECO:0007669"/>
    <property type="project" value="UniProtKB-KW"/>
</dbReference>
<evidence type="ECO:0000313" key="10">
    <source>
        <dbReference type="Proteomes" id="UP000838324"/>
    </source>
</evidence>
<sequence length="193" mass="21039">MKNIRNSVTAKPVKIYHHTLNLGNRGWTLWASDKGLIRVSYEQDQGRLPDGWLNMYAPSHELEENAEVFADMGVTNLLESYFAGNPVSFSGLPLDLWGTAFQQEVWTGLTQIPYGGVATYKELAVQIGRPLAVRAVGAANGQNPIPVIVPCHRVIGANGTLTGYRGGLKLKQELLALEGITHVGAAGHERFAF</sequence>
<evidence type="ECO:0000256" key="3">
    <source>
        <dbReference type="ARBA" id="ARBA00022679"/>
    </source>
</evidence>
<evidence type="ECO:0000259" key="8">
    <source>
        <dbReference type="Pfam" id="PF02870"/>
    </source>
</evidence>
<feature type="domain" description="Methylguanine DNA methyltransferase ribonuclease-like" evidence="8">
    <location>
        <begin position="28"/>
        <end position="96"/>
    </location>
</feature>
<name>A0ABM9CQE7_9BACL</name>
<dbReference type="SUPFAM" id="SSF53155">
    <property type="entry name" value="Methylated DNA-protein cysteine methyltransferase domain"/>
    <property type="match status" value="1"/>
</dbReference>
<dbReference type="InterPro" id="IPR036631">
    <property type="entry name" value="MGMT_N_sf"/>
</dbReference>
<dbReference type="SUPFAM" id="SSF46767">
    <property type="entry name" value="Methylated DNA-protein cysteine methyltransferase, C-terminal domain"/>
    <property type="match status" value="1"/>
</dbReference>
<keyword evidence="2 9" id="KW-0489">Methyltransferase</keyword>
<reference evidence="9" key="1">
    <citation type="submission" date="2022-01" db="EMBL/GenBank/DDBJ databases">
        <authorList>
            <person name="Criscuolo A."/>
        </authorList>
    </citation>
    <scope>NUCLEOTIDE SEQUENCE</scope>
    <source>
        <strain evidence="9">CIP111892</strain>
    </source>
</reference>
<keyword evidence="4" id="KW-0227">DNA damage</keyword>
<evidence type="ECO:0000256" key="1">
    <source>
        <dbReference type="ARBA" id="ARBA00001286"/>
    </source>
</evidence>
<dbReference type="PANTHER" id="PTHR10815:SF5">
    <property type="entry name" value="METHYLATED-DNA--PROTEIN-CYSTEINE METHYLTRANSFERASE"/>
    <property type="match status" value="1"/>
</dbReference>
<dbReference type="InterPro" id="IPR036388">
    <property type="entry name" value="WH-like_DNA-bd_sf"/>
</dbReference>
<evidence type="ECO:0000256" key="6">
    <source>
        <dbReference type="ARBA" id="ARBA00049348"/>
    </source>
</evidence>
<comment type="catalytic activity">
    <reaction evidence="1">
        <text>a 4-O-methyl-thymidine in DNA + L-cysteinyl-[protein] = a thymidine in DNA + S-methyl-L-cysteinyl-[protein]</text>
        <dbReference type="Rhea" id="RHEA:53428"/>
        <dbReference type="Rhea" id="RHEA-COMP:10131"/>
        <dbReference type="Rhea" id="RHEA-COMP:10132"/>
        <dbReference type="Rhea" id="RHEA-COMP:13555"/>
        <dbReference type="Rhea" id="RHEA-COMP:13556"/>
        <dbReference type="ChEBI" id="CHEBI:29950"/>
        <dbReference type="ChEBI" id="CHEBI:82612"/>
        <dbReference type="ChEBI" id="CHEBI:137386"/>
        <dbReference type="ChEBI" id="CHEBI:137387"/>
        <dbReference type="EC" id="2.1.1.63"/>
    </reaction>
</comment>
<dbReference type="PROSITE" id="PS00374">
    <property type="entry name" value="MGMT"/>
    <property type="match status" value="1"/>
</dbReference>
<evidence type="ECO:0000256" key="5">
    <source>
        <dbReference type="ARBA" id="ARBA00023204"/>
    </source>
</evidence>
<dbReference type="Pfam" id="PF01035">
    <property type="entry name" value="DNA_binding_1"/>
    <property type="match status" value="1"/>
</dbReference>
<dbReference type="RefSeq" id="WP_236336588.1">
    <property type="nucleotide sequence ID" value="NZ_CAKMMG010000009.1"/>
</dbReference>
<keyword evidence="5" id="KW-0234">DNA repair</keyword>
<gene>
    <name evidence="9" type="primary">ogt_2</name>
    <name evidence="9" type="ORF">PAECIP111892_04737</name>
</gene>
<dbReference type="InterPro" id="IPR014048">
    <property type="entry name" value="MethylDNA_cys_MeTrfase_DNA-bd"/>
</dbReference>
<dbReference type="Proteomes" id="UP000838324">
    <property type="component" value="Unassembled WGS sequence"/>
</dbReference>
<feature type="domain" description="Methylated-DNA-[protein]-cysteine S-methyltransferase DNA binding" evidence="7">
    <location>
        <begin position="100"/>
        <end position="180"/>
    </location>
</feature>
<dbReference type="InterPro" id="IPR036217">
    <property type="entry name" value="MethylDNA_cys_MeTrfase_DNAb"/>
</dbReference>
<dbReference type="InterPro" id="IPR008332">
    <property type="entry name" value="MethylG_MeTrfase_N"/>
</dbReference>
<evidence type="ECO:0000313" key="9">
    <source>
        <dbReference type="EMBL" id="CAH1219384.1"/>
    </source>
</evidence>
<dbReference type="CDD" id="cd06445">
    <property type="entry name" value="ATase"/>
    <property type="match status" value="1"/>
</dbReference>
<dbReference type="InterPro" id="IPR001497">
    <property type="entry name" value="MethylDNA_cys_MeTrfase_AS"/>
</dbReference>
<evidence type="ECO:0000259" key="7">
    <source>
        <dbReference type="Pfam" id="PF01035"/>
    </source>
</evidence>
<keyword evidence="10" id="KW-1185">Reference proteome</keyword>
<comment type="catalytic activity">
    <reaction evidence="6">
        <text>a 6-O-methyl-2'-deoxyguanosine in DNA + L-cysteinyl-[protein] = S-methyl-L-cysteinyl-[protein] + a 2'-deoxyguanosine in DNA</text>
        <dbReference type="Rhea" id="RHEA:24000"/>
        <dbReference type="Rhea" id="RHEA-COMP:10131"/>
        <dbReference type="Rhea" id="RHEA-COMP:10132"/>
        <dbReference type="Rhea" id="RHEA-COMP:11367"/>
        <dbReference type="Rhea" id="RHEA-COMP:11368"/>
        <dbReference type="ChEBI" id="CHEBI:29950"/>
        <dbReference type="ChEBI" id="CHEBI:82612"/>
        <dbReference type="ChEBI" id="CHEBI:85445"/>
        <dbReference type="ChEBI" id="CHEBI:85448"/>
        <dbReference type="EC" id="2.1.1.63"/>
    </reaction>
</comment>